<name>A0A1H7I4X8_9PROT</name>
<gene>
    <name evidence="2" type="ORF">SAMN05216387_10233</name>
</gene>
<dbReference type="EMBL" id="FOBH01000002">
    <property type="protein sequence ID" value="SEK56520.1"/>
    <property type="molecule type" value="Genomic_DNA"/>
</dbReference>
<dbReference type="AlphaFoldDB" id="A0A1H7I4X8"/>
<keyword evidence="3" id="KW-1185">Reference proteome</keyword>
<protein>
    <submittedName>
        <fullName evidence="2">F1/F0 ATPase, subunit 2</fullName>
    </submittedName>
</protein>
<keyword evidence="1" id="KW-1133">Transmembrane helix</keyword>
<feature type="transmembrane region" description="Helical" evidence="1">
    <location>
        <begin position="12"/>
        <end position="37"/>
    </location>
</feature>
<dbReference type="NCBIfam" id="TIGR03165">
    <property type="entry name" value="F1F0_chp_2"/>
    <property type="match status" value="1"/>
</dbReference>
<sequence>MNEILDEMLASMFLLTPPLATGVLLGAMFFIGLWWTVRRGLSSRRPGSWFICSMVLRMSLAVSGFHFLLTLPGSGWKTLAAGLLGFIIARLAATRLLPIAESLVKKQF</sequence>
<feature type="transmembrane region" description="Helical" evidence="1">
    <location>
        <begin position="75"/>
        <end position="93"/>
    </location>
</feature>
<dbReference type="Pfam" id="PF12966">
    <property type="entry name" value="AtpR"/>
    <property type="match status" value="1"/>
</dbReference>
<evidence type="ECO:0000313" key="3">
    <source>
        <dbReference type="Proteomes" id="UP000198620"/>
    </source>
</evidence>
<feature type="transmembrane region" description="Helical" evidence="1">
    <location>
        <begin position="49"/>
        <end position="69"/>
    </location>
</feature>
<organism evidence="2 3">
    <name type="scientific">Nitrosovibrio tenuis</name>
    <dbReference type="NCBI Taxonomy" id="1233"/>
    <lineage>
        <taxon>Bacteria</taxon>
        <taxon>Pseudomonadati</taxon>
        <taxon>Pseudomonadota</taxon>
        <taxon>Betaproteobacteria</taxon>
        <taxon>Nitrosomonadales</taxon>
        <taxon>Nitrosomonadaceae</taxon>
        <taxon>Nitrosovibrio</taxon>
    </lineage>
</organism>
<dbReference type="RefSeq" id="WP_090826946.1">
    <property type="nucleotide sequence ID" value="NZ_FOBH01000002.1"/>
</dbReference>
<reference evidence="2 3" key="1">
    <citation type="submission" date="2016-10" db="EMBL/GenBank/DDBJ databases">
        <authorList>
            <person name="de Groot N.N."/>
        </authorList>
    </citation>
    <scope>NUCLEOTIDE SEQUENCE [LARGE SCALE GENOMIC DNA]</scope>
    <source>
        <strain evidence="2 3">Nv1</strain>
    </source>
</reference>
<keyword evidence="1" id="KW-0812">Transmembrane</keyword>
<dbReference type="OrthoDB" id="467414at2"/>
<evidence type="ECO:0000256" key="1">
    <source>
        <dbReference type="SAM" id="Phobius"/>
    </source>
</evidence>
<dbReference type="InterPro" id="IPR017581">
    <property type="entry name" value="AtpR-like"/>
</dbReference>
<dbReference type="STRING" id="1233.SAMN05216387_10233"/>
<evidence type="ECO:0000313" key="2">
    <source>
        <dbReference type="EMBL" id="SEK56520.1"/>
    </source>
</evidence>
<accession>A0A1H7I4X8</accession>
<proteinExistence type="predicted"/>
<keyword evidence="1" id="KW-0472">Membrane</keyword>
<dbReference type="Proteomes" id="UP000198620">
    <property type="component" value="Unassembled WGS sequence"/>
</dbReference>